<organism evidence="1">
    <name type="scientific">marine sediment metagenome</name>
    <dbReference type="NCBI Taxonomy" id="412755"/>
    <lineage>
        <taxon>unclassified sequences</taxon>
        <taxon>metagenomes</taxon>
        <taxon>ecological metagenomes</taxon>
    </lineage>
</organism>
<gene>
    <name evidence="1" type="ORF">LCGC14_0735650</name>
</gene>
<accession>A0A0F9Q8A9</accession>
<evidence type="ECO:0000313" key="1">
    <source>
        <dbReference type="EMBL" id="KKN40225.1"/>
    </source>
</evidence>
<dbReference type="EMBL" id="LAZR01001717">
    <property type="protein sequence ID" value="KKN40225.1"/>
    <property type="molecule type" value="Genomic_DNA"/>
</dbReference>
<proteinExistence type="predicted"/>
<name>A0A0F9Q8A9_9ZZZZ</name>
<reference evidence="1" key="1">
    <citation type="journal article" date="2015" name="Nature">
        <title>Complex archaea that bridge the gap between prokaryotes and eukaryotes.</title>
        <authorList>
            <person name="Spang A."/>
            <person name="Saw J.H."/>
            <person name="Jorgensen S.L."/>
            <person name="Zaremba-Niedzwiedzka K."/>
            <person name="Martijn J."/>
            <person name="Lind A.E."/>
            <person name="van Eijk R."/>
            <person name="Schleper C."/>
            <person name="Guy L."/>
            <person name="Ettema T.J."/>
        </authorList>
    </citation>
    <scope>NUCLEOTIDE SEQUENCE</scope>
</reference>
<protein>
    <submittedName>
        <fullName evidence="1">Uncharacterized protein</fullName>
    </submittedName>
</protein>
<sequence length="53" mass="5320">MKSVILMFVGGLVGGLIGPVTALVGVAAGYVVGRALTHSGVTRKPAENQAPCR</sequence>
<comment type="caution">
    <text evidence="1">The sequence shown here is derived from an EMBL/GenBank/DDBJ whole genome shotgun (WGS) entry which is preliminary data.</text>
</comment>
<dbReference type="AlphaFoldDB" id="A0A0F9Q8A9"/>